<dbReference type="GO" id="GO:0016787">
    <property type="term" value="F:hydrolase activity"/>
    <property type="evidence" value="ECO:0007669"/>
    <property type="project" value="UniProtKB-KW"/>
</dbReference>
<evidence type="ECO:0000256" key="1">
    <source>
        <dbReference type="SAM" id="SignalP"/>
    </source>
</evidence>
<keyword evidence="1" id="KW-0732">Signal</keyword>
<name>A0A142VX13_9SPHN</name>
<dbReference type="AlphaFoldDB" id="A0A142VX13"/>
<keyword evidence="2" id="KW-0378">Hydrolase</keyword>
<accession>A0A142VX13</accession>
<dbReference type="EMBL" id="CP013342">
    <property type="protein sequence ID" value="AMU94336.1"/>
    <property type="molecule type" value="Genomic_DNA"/>
</dbReference>
<gene>
    <name evidence="2" type="ORF">AOA14_06915</name>
</gene>
<protein>
    <submittedName>
        <fullName evidence="2">Alpha/beta hydrolase</fullName>
    </submittedName>
</protein>
<sequence length="278" mass="29301">MVSPVAPAALARTLLVALFAALLAFAPQARAQQLVTVTTTVTTTVTWIDDNASDAGNAGAQFADDADEFAADDDTAALLGDTAVAGEADLGATRRYAPGAGLATRGPTQARFGPFAVVDGTTARMSGDVDGATPRQFAAMLAAFPGVRRLEMIDCPGSLDEEANLILARAIRRAGLETVVPSGGSVRSGAVELWLAGSTRRAAPDAEFGVHSWADEYGREAKDYPASDPVHAEYIGLYREMGMDDAHARAFYALTNATPFDQVRYLTRDDMARFVPLN</sequence>
<dbReference type="STRING" id="1219058.AOA14_06915"/>
<evidence type="ECO:0000313" key="2">
    <source>
        <dbReference type="EMBL" id="AMU94336.1"/>
    </source>
</evidence>
<dbReference type="Proteomes" id="UP000076234">
    <property type="component" value="Chromosome"/>
</dbReference>
<reference evidence="3" key="1">
    <citation type="submission" date="2015-11" db="EMBL/GenBank/DDBJ databases">
        <title>Complete genome sequence of a polyethylene glycol-degrading strain Sphingopyxis terrae strain 203-1 (NBRC 15098).</title>
        <authorList>
            <person name="Yoshiyuki O."/>
            <person name="Shouta N."/>
            <person name="Nagata Y."/>
            <person name="Numata M."/>
            <person name="Tsuchikane K."/>
            <person name="Hosoyama A."/>
            <person name="Yamazoe A."/>
            <person name="Tsuda M."/>
            <person name="Fujita N."/>
            <person name="Kawai F."/>
        </authorList>
    </citation>
    <scope>NUCLEOTIDE SEQUENCE [LARGE SCALE GENOMIC DNA]</scope>
    <source>
        <strain evidence="3">203-1</strain>
    </source>
</reference>
<feature type="chain" id="PRO_5007502454" evidence="1">
    <location>
        <begin position="32"/>
        <end position="278"/>
    </location>
</feature>
<reference evidence="2 3" key="2">
    <citation type="journal article" date="2016" name="Genome Announc.">
        <title>Complete Genome Sequence of Sphingopyxis terrae Strain 203-1 (NBRC 111660), a Polyethylene Glycol Degrader.</title>
        <authorList>
            <person name="Ohtsubo Y."/>
            <person name="Nonoyama S."/>
            <person name="Nagata Y."/>
            <person name="Numata M."/>
            <person name="Tsuchikane K."/>
            <person name="Hosoyama A."/>
            <person name="Yamazoe A."/>
            <person name="Tsuda M."/>
            <person name="Fujita N."/>
            <person name="Kawai F."/>
        </authorList>
    </citation>
    <scope>NUCLEOTIDE SEQUENCE [LARGE SCALE GENOMIC DNA]</scope>
    <source>
        <strain evidence="2 3">203-1</strain>
    </source>
</reference>
<dbReference type="RefSeq" id="WP_062901241.1">
    <property type="nucleotide sequence ID" value="NZ_CP013342.1"/>
</dbReference>
<evidence type="ECO:0000313" key="3">
    <source>
        <dbReference type="Proteomes" id="UP000076234"/>
    </source>
</evidence>
<feature type="signal peptide" evidence="1">
    <location>
        <begin position="1"/>
        <end position="31"/>
    </location>
</feature>
<proteinExistence type="predicted"/>
<dbReference type="KEGG" id="ster:AOA14_06915"/>
<dbReference type="InterPro" id="IPR029045">
    <property type="entry name" value="ClpP/crotonase-like_dom_sf"/>
</dbReference>
<organism evidence="2 3">
    <name type="scientific">Sphingopyxis terrae subsp. terrae NBRC 15098</name>
    <dbReference type="NCBI Taxonomy" id="1219058"/>
    <lineage>
        <taxon>Bacteria</taxon>
        <taxon>Pseudomonadati</taxon>
        <taxon>Pseudomonadota</taxon>
        <taxon>Alphaproteobacteria</taxon>
        <taxon>Sphingomonadales</taxon>
        <taxon>Sphingomonadaceae</taxon>
        <taxon>Sphingopyxis</taxon>
    </lineage>
</organism>
<dbReference type="SUPFAM" id="SSF52096">
    <property type="entry name" value="ClpP/crotonase"/>
    <property type="match status" value="1"/>
</dbReference>